<reference evidence="6" key="1">
    <citation type="journal article" date="2012" name="Nature">
        <title>Algal genomes reveal evolutionary mosaicism and the fate of nucleomorphs.</title>
        <authorList>
            <consortium name="DOE Joint Genome Institute"/>
            <person name="Curtis B.A."/>
            <person name="Tanifuji G."/>
            <person name="Burki F."/>
            <person name="Gruber A."/>
            <person name="Irimia M."/>
            <person name="Maruyama S."/>
            <person name="Arias M.C."/>
            <person name="Ball S.G."/>
            <person name="Gile G.H."/>
            <person name="Hirakawa Y."/>
            <person name="Hopkins J.F."/>
            <person name="Kuo A."/>
            <person name="Rensing S.A."/>
            <person name="Schmutz J."/>
            <person name="Symeonidi A."/>
            <person name="Elias M."/>
            <person name="Eveleigh R.J."/>
            <person name="Herman E.K."/>
            <person name="Klute M.J."/>
            <person name="Nakayama T."/>
            <person name="Obornik M."/>
            <person name="Reyes-Prieto A."/>
            <person name="Armbrust E.V."/>
            <person name="Aves S.J."/>
            <person name="Beiko R.G."/>
            <person name="Coutinho P."/>
            <person name="Dacks J.B."/>
            <person name="Durnford D.G."/>
            <person name="Fast N.M."/>
            <person name="Green B.R."/>
            <person name="Grisdale C.J."/>
            <person name="Hempel F."/>
            <person name="Henrissat B."/>
            <person name="Hoppner M.P."/>
            <person name="Ishida K."/>
            <person name="Kim E."/>
            <person name="Koreny L."/>
            <person name="Kroth P.G."/>
            <person name="Liu Y."/>
            <person name="Malik S.B."/>
            <person name="Maier U.G."/>
            <person name="McRose D."/>
            <person name="Mock T."/>
            <person name="Neilson J.A."/>
            <person name="Onodera N.T."/>
            <person name="Poole A.M."/>
            <person name="Pritham E.J."/>
            <person name="Richards T.A."/>
            <person name="Rocap G."/>
            <person name="Roy S.W."/>
            <person name="Sarai C."/>
            <person name="Schaack S."/>
            <person name="Shirato S."/>
            <person name="Slamovits C.H."/>
            <person name="Spencer D.F."/>
            <person name="Suzuki S."/>
            <person name="Worden A.Z."/>
            <person name="Zauner S."/>
            <person name="Barry K."/>
            <person name="Bell C."/>
            <person name="Bharti A.K."/>
            <person name="Crow J.A."/>
            <person name="Grimwood J."/>
            <person name="Kramer R."/>
            <person name="Lindquist E."/>
            <person name="Lucas S."/>
            <person name="Salamov A."/>
            <person name="McFadden G.I."/>
            <person name="Lane C.E."/>
            <person name="Keeling P.J."/>
            <person name="Gray M.W."/>
            <person name="Grigoriev I.V."/>
            <person name="Archibald J.M."/>
        </authorList>
    </citation>
    <scope>NUCLEOTIDE SEQUENCE</scope>
    <source>
        <strain evidence="6">CCMP2712</strain>
    </source>
</reference>
<reference evidence="6" key="2">
    <citation type="submission" date="2012-11" db="EMBL/GenBank/DDBJ databases">
        <authorList>
            <person name="Kuo A."/>
            <person name="Curtis B.A."/>
            <person name="Tanifuji G."/>
            <person name="Burki F."/>
            <person name="Gruber A."/>
            <person name="Irimia M."/>
            <person name="Maruyama S."/>
            <person name="Arias M.C."/>
            <person name="Ball S.G."/>
            <person name="Gile G.H."/>
            <person name="Hirakawa Y."/>
            <person name="Hopkins J.F."/>
            <person name="Rensing S.A."/>
            <person name="Schmutz J."/>
            <person name="Symeonidi A."/>
            <person name="Elias M."/>
            <person name="Eveleigh R.J."/>
            <person name="Herman E.K."/>
            <person name="Klute M.J."/>
            <person name="Nakayama T."/>
            <person name="Obornik M."/>
            <person name="Reyes-Prieto A."/>
            <person name="Armbrust E.V."/>
            <person name="Aves S.J."/>
            <person name="Beiko R.G."/>
            <person name="Coutinho P."/>
            <person name="Dacks J.B."/>
            <person name="Durnford D.G."/>
            <person name="Fast N.M."/>
            <person name="Green B.R."/>
            <person name="Grisdale C."/>
            <person name="Hempe F."/>
            <person name="Henrissat B."/>
            <person name="Hoppner M.P."/>
            <person name="Ishida K.-I."/>
            <person name="Kim E."/>
            <person name="Koreny L."/>
            <person name="Kroth P.G."/>
            <person name="Liu Y."/>
            <person name="Malik S.-B."/>
            <person name="Maier U.G."/>
            <person name="McRose D."/>
            <person name="Mock T."/>
            <person name="Neilson J.A."/>
            <person name="Onodera N.T."/>
            <person name="Poole A.M."/>
            <person name="Pritham E.J."/>
            <person name="Richards T.A."/>
            <person name="Rocap G."/>
            <person name="Roy S.W."/>
            <person name="Sarai C."/>
            <person name="Schaack S."/>
            <person name="Shirato S."/>
            <person name="Slamovits C.H."/>
            <person name="Spencer D.F."/>
            <person name="Suzuki S."/>
            <person name="Worden A.Z."/>
            <person name="Zauner S."/>
            <person name="Barry K."/>
            <person name="Bell C."/>
            <person name="Bharti A.K."/>
            <person name="Crow J.A."/>
            <person name="Grimwood J."/>
            <person name="Kramer R."/>
            <person name="Lindquist E."/>
            <person name="Lucas S."/>
            <person name="Salamov A."/>
            <person name="McFadden G.I."/>
            <person name="Lane C.E."/>
            <person name="Keeling P.J."/>
            <person name="Gray M.W."/>
            <person name="Grigoriev I.V."/>
            <person name="Archibald J.M."/>
        </authorList>
    </citation>
    <scope>NUCLEOTIDE SEQUENCE</scope>
    <source>
        <strain evidence="6">CCMP2712</strain>
    </source>
</reference>
<comment type="similarity">
    <text evidence="3">Belongs to the PTH2 family.</text>
</comment>
<evidence type="ECO:0000313" key="5">
    <source>
        <dbReference type="EnsemblProtists" id="EKX53634"/>
    </source>
</evidence>
<protein>
    <recommendedName>
        <fullName evidence="1">peptidyl-tRNA hydrolase</fullName>
        <ecNumber evidence="1">3.1.1.29</ecNumber>
    </recommendedName>
</protein>
<evidence type="ECO:0000256" key="4">
    <source>
        <dbReference type="ARBA" id="ARBA00048707"/>
    </source>
</evidence>
<dbReference type="NCBIfam" id="TIGR00283">
    <property type="entry name" value="arch_pth2"/>
    <property type="match status" value="1"/>
</dbReference>
<dbReference type="EnsemblProtists" id="EKX53634">
    <property type="protein sequence ID" value="EKX53634"/>
    <property type="gene ID" value="GUITHDRAFT_64118"/>
</dbReference>
<dbReference type="PANTHER" id="PTHR12649:SF11">
    <property type="entry name" value="PEPTIDYL-TRNA HYDROLASE 2, MITOCHONDRIAL"/>
    <property type="match status" value="1"/>
</dbReference>
<dbReference type="Proteomes" id="UP000011087">
    <property type="component" value="Unassembled WGS sequence"/>
</dbReference>
<dbReference type="GO" id="GO:0005829">
    <property type="term" value="C:cytosol"/>
    <property type="evidence" value="ECO:0007669"/>
    <property type="project" value="TreeGrafter"/>
</dbReference>
<dbReference type="SUPFAM" id="SSF102462">
    <property type="entry name" value="Peptidyl-tRNA hydrolase II"/>
    <property type="match status" value="1"/>
</dbReference>
<dbReference type="CDD" id="cd02430">
    <property type="entry name" value="PTH2"/>
    <property type="match status" value="1"/>
</dbReference>
<evidence type="ECO:0000256" key="1">
    <source>
        <dbReference type="ARBA" id="ARBA00013260"/>
    </source>
</evidence>
<evidence type="ECO:0000256" key="3">
    <source>
        <dbReference type="ARBA" id="ARBA00038050"/>
    </source>
</evidence>
<dbReference type="AlphaFoldDB" id="A0A0C3UBU6"/>
<keyword evidence="6" id="KW-1185">Reference proteome</keyword>
<proteinExistence type="inferred from homology"/>
<evidence type="ECO:0000256" key="2">
    <source>
        <dbReference type="ARBA" id="ARBA00022801"/>
    </source>
</evidence>
<comment type="catalytic activity">
    <reaction evidence="4">
        <text>an N-acyl-L-alpha-aminoacyl-tRNA + H2O = an N-acyl-L-amino acid + a tRNA + H(+)</text>
        <dbReference type="Rhea" id="RHEA:54448"/>
        <dbReference type="Rhea" id="RHEA-COMP:10123"/>
        <dbReference type="Rhea" id="RHEA-COMP:13883"/>
        <dbReference type="ChEBI" id="CHEBI:15377"/>
        <dbReference type="ChEBI" id="CHEBI:15378"/>
        <dbReference type="ChEBI" id="CHEBI:59874"/>
        <dbReference type="ChEBI" id="CHEBI:78442"/>
        <dbReference type="ChEBI" id="CHEBI:138191"/>
        <dbReference type="EC" id="3.1.1.29"/>
    </reaction>
</comment>
<sequence>MLVVNQELKMGKGKIAAQCGHAVLGAYKRGKKYAPSALTWWEKFGQAKICVQCPTEDEMWEIAKKAGAKGLITYIVMDAGRTQIAAGSRTVLAIGPAPEQQFKGLTDHLKLL</sequence>
<dbReference type="Pfam" id="PF01981">
    <property type="entry name" value="PTH2"/>
    <property type="match status" value="1"/>
</dbReference>
<dbReference type="InterPro" id="IPR023476">
    <property type="entry name" value="Pep_tRNA_hydro_II_dom_sf"/>
</dbReference>
<accession>A0A0C3UBU6</accession>
<dbReference type="EC" id="3.1.1.29" evidence="1"/>
<dbReference type="FunFam" id="3.40.1490.10:FF:000001">
    <property type="entry name" value="Peptidyl-tRNA hydrolase 2"/>
    <property type="match status" value="1"/>
</dbReference>
<keyword evidence="2" id="KW-0378">Hydrolase</keyword>
<dbReference type="InterPro" id="IPR002833">
    <property type="entry name" value="PTH2"/>
</dbReference>
<dbReference type="PANTHER" id="PTHR12649">
    <property type="entry name" value="PEPTIDYL-TRNA HYDROLASE 2"/>
    <property type="match status" value="1"/>
</dbReference>
<dbReference type="Gene3D" id="3.40.1490.10">
    <property type="entry name" value="Bit1"/>
    <property type="match status" value="1"/>
</dbReference>
<reference evidence="5" key="3">
    <citation type="submission" date="2016-03" db="UniProtKB">
        <authorList>
            <consortium name="EnsemblProtists"/>
        </authorList>
    </citation>
    <scope>IDENTIFICATION</scope>
</reference>
<dbReference type="OMA" id="CRQTLNN"/>
<dbReference type="GO" id="GO:0004045">
    <property type="term" value="F:peptidyl-tRNA hydrolase activity"/>
    <property type="evidence" value="ECO:0007669"/>
    <property type="project" value="UniProtKB-EC"/>
</dbReference>
<name>A0A0C3UBU6_GUITC</name>
<evidence type="ECO:0000313" key="6">
    <source>
        <dbReference type="Proteomes" id="UP000011087"/>
    </source>
</evidence>
<organism evidence="5 6">
    <name type="scientific">Guillardia theta (strain CCMP2712)</name>
    <name type="common">Cryptophyte</name>
    <dbReference type="NCBI Taxonomy" id="905079"/>
    <lineage>
        <taxon>Eukaryota</taxon>
        <taxon>Cryptophyceae</taxon>
        <taxon>Pyrenomonadales</taxon>
        <taxon>Geminigeraceae</taxon>
        <taxon>Guillardia</taxon>
    </lineage>
</organism>